<dbReference type="OrthoDB" id="5351233at2759"/>
<dbReference type="CDD" id="cd19756">
    <property type="entry name" value="Bbox2"/>
    <property type="match status" value="1"/>
</dbReference>
<sequence>MQTTRTRSSVDRQSPGSHSESYENIMPLAQTKGSPPRPTQKRVASKTKIPEDLAEPHISASGFSNLVSGAASQRPVGKQHLCDSCQEAGASVFCLNCQGWLCSRCEANIHHNKLFVRHERVSALDYMPPVMCKYHETEVTTHICATCQELCCIYCIVSGSHPPGPDHIVQSVAKGLSVVRLEMSSALDLLQQKSSDLEQALESLKVSTDELNESVELVRSRTREGFERLRKILNEREADLLDNIERFKIEQSRDLHDKTQIIRAAHTGIRSLIQETTQKLQQSTGLGAILEQVDGVDGSTNMQSLPTKHGTNSGTSEYKLALYKATNIIKFFTMRRDELLRGKEYDTRSATATAEILATEVMTPRHYFLDSETVKEYIEGIKALEIALSEFGFKHDDREQQALSDPGNYIGSHRALQ</sequence>
<keyword evidence="4" id="KW-0175">Coiled coil</keyword>
<evidence type="ECO:0000256" key="1">
    <source>
        <dbReference type="ARBA" id="ARBA00022723"/>
    </source>
</evidence>
<dbReference type="PANTHER" id="PTHR25462">
    <property type="entry name" value="BONUS, ISOFORM C-RELATED"/>
    <property type="match status" value="1"/>
</dbReference>
<dbReference type="PANTHER" id="PTHR25462:SF296">
    <property type="entry name" value="MEIOTIC P26, ISOFORM F"/>
    <property type="match status" value="1"/>
</dbReference>
<dbReference type="Gene3D" id="4.10.830.40">
    <property type="match status" value="1"/>
</dbReference>
<dbReference type="Proteomes" id="UP000008974">
    <property type="component" value="Unassembled WGS sequence"/>
</dbReference>
<dbReference type="InterPro" id="IPR049808">
    <property type="entry name" value="CONSTANS-like_Bbox1"/>
</dbReference>
<dbReference type="Pfam" id="PF00643">
    <property type="entry name" value="zf-B_box"/>
    <property type="match status" value="1"/>
</dbReference>
<evidence type="ECO:0000259" key="6">
    <source>
        <dbReference type="PROSITE" id="PS50119"/>
    </source>
</evidence>
<dbReference type="SUPFAM" id="SSF57845">
    <property type="entry name" value="B-box zinc-binding domain"/>
    <property type="match status" value="1"/>
</dbReference>
<dbReference type="VEuPathDB" id="GiardiaDB:GLP15_2455"/>
<evidence type="ECO:0000313" key="8">
    <source>
        <dbReference type="Proteomes" id="UP000008974"/>
    </source>
</evidence>
<dbReference type="PROSITE" id="PS50119">
    <property type="entry name" value="ZF_BBOX"/>
    <property type="match status" value="2"/>
</dbReference>
<dbReference type="GO" id="GO:0008270">
    <property type="term" value="F:zinc ion binding"/>
    <property type="evidence" value="ECO:0007669"/>
    <property type="project" value="UniProtKB-KW"/>
</dbReference>
<evidence type="ECO:0000256" key="2">
    <source>
        <dbReference type="ARBA" id="ARBA00022833"/>
    </source>
</evidence>
<dbReference type="AlphaFoldDB" id="E1F6R8"/>
<accession>E1F6R8</accession>
<evidence type="ECO:0000256" key="3">
    <source>
        <dbReference type="PROSITE-ProRule" id="PRU00024"/>
    </source>
</evidence>
<keyword evidence="1" id="KW-0479">Metal-binding</keyword>
<dbReference type="STRING" id="658858.E1F6R8"/>
<dbReference type="CDD" id="cd19821">
    <property type="entry name" value="Bbox1_BBX-like"/>
    <property type="match status" value="1"/>
</dbReference>
<dbReference type="Gene3D" id="3.30.160.60">
    <property type="entry name" value="Classic Zinc Finger"/>
    <property type="match status" value="1"/>
</dbReference>
<evidence type="ECO:0000313" key="7">
    <source>
        <dbReference type="EMBL" id="EFO61840.1"/>
    </source>
</evidence>
<feature type="domain" description="B box-type" evidence="6">
    <location>
        <begin position="77"/>
        <end position="123"/>
    </location>
</feature>
<evidence type="ECO:0000256" key="4">
    <source>
        <dbReference type="SAM" id="Coils"/>
    </source>
</evidence>
<proteinExistence type="predicted"/>
<name>E1F6R8_GIAIA</name>
<reference evidence="7 8" key="1">
    <citation type="journal article" date="2010" name="BMC Genomics">
        <title>Genome analysis and comparative genomics of a Giardia intestinalis assemblage E isolate.</title>
        <authorList>
            <person name="Jerlstrom-Hultqvist J."/>
            <person name="Franzen O."/>
            <person name="Ankarklev J."/>
            <person name="Xu F."/>
            <person name="Nohynkova E."/>
            <person name="Andersson J.O."/>
            <person name="Svard S.G."/>
            <person name="Andersson B."/>
        </authorList>
    </citation>
    <scope>NUCLEOTIDE SEQUENCE [LARGE SCALE GENOMIC DNA]</scope>
    <source>
        <strain evidence="7 8">P15</strain>
    </source>
</reference>
<keyword evidence="3" id="KW-0863">Zinc-finger</keyword>
<dbReference type="EMBL" id="ACVC01000208">
    <property type="protein sequence ID" value="EFO61840.1"/>
    <property type="molecule type" value="Genomic_DNA"/>
</dbReference>
<organism evidence="7 8">
    <name type="scientific">Giardia intestinalis (strain P15)</name>
    <name type="common">Giardia lamblia</name>
    <dbReference type="NCBI Taxonomy" id="658858"/>
    <lineage>
        <taxon>Eukaryota</taxon>
        <taxon>Metamonada</taxon>
        <taxon>Diplomonadida</taxon>
        <taxon>Hexamitidae</taxon>
        <taxon>Giardiinae</taxon>
        <taxon>Giardia</taxon>
    </lineage>
</organism>
<dbReference type="InterPro" id="IPR000315">
    <property type="entry name" value="Znf_B-box"/>
</dbReference>
<feature type="compositionally biased region" description="Polar residues" evidence="5">
    <location>
        <begin position="1"/>
        <end position="19"/>
    </location>
</feature>
<dbReference type="OMA" id="TTHICAT"/>
<dbReference type="InterPro" id="IPR047153">
    <property type="entry name" value="TRIM45/56/19-like"/>
</dbReference>
<gene>
    <name evidence="7" type="ORF">GLP15_2455</name>
</gene>
<dbReference type="SMART" id="SM00502">
    <property type="entry name" value="BBC"/>
    <property type="match status" value="1"/>
</dbReference>
<feature type="domain" description="B box-type" evidence="6">
    <location>
        <begin position="127"/>
        <end position="172"/>
    </location>
</feature>
<feature type="coiled-coil region" evidence="4">
    <location>
        <begin position="187"/>
        <end position="250"/>
    </location>
</feature>
<protein>
    <submittedName>
        <fullName evidence="7">GTP-binding protein ARD-1, putative</fullName>
    </submittedName>
</protein>
<comment type="caution">
    <text evidence="7">The sequence shown here is derived from an EMBL/GenBank/DDBJ whole genome shotgun (WGS) entry which is preliminary data.</text>
</comment>
<dbReference type="SMART" id="SM00336">
    <property type="entry name" value="BBOX"/>
    <property type="match status" value="2"/>
</dbReference>
<evidence type="ECO:0000256" key="5">
    <source>
        <dbReference type="SAM" id="MobiDB-lite"/>
    </source>
</evidence>
<keyword evidence="2" id="KW-0862">Zinc</keyword>
<feature type="region of interest" description="Disordered" evidence="5">
    <location>
        <begin position="1"/>
        <end position="51"/>
    </location>
</feature>
<dbReference type="InterPro" id="IPR003649">
    <property type="entry name" value="Bbox_C"/>
</dbReference>